<accession>A0A1H6BJZ6</accession>
<keyword evidence="2" id="KW-1185">Reference proteome</keyword>
<proteinExistence type="predicted"/>
<sequence length="47" mass="5745">MFRTCHGLQIRSIGTNWRRNNNKIESAYEKDIKNYLSILLYFTFQIF</sequence>
<dbReference type="Proteomes" id="UP000236738">
    <property type="component" value="Unassembled WGS sequence"/>
</dbReference>
<dbReference type="AlphaFoldDB" id="A0A1H6BJZ6"/>
<gene>
    <name evidence="1" type="ORF">SAMN05421847_2946</name>
</gene>
<organism evidence="1 2">
    <name type="scientific">Halpernia humi</name>
    <dbReference type="NCBI Taxonomy" id="493375"/>
    <lineage>
        <taxon>Bacteria</taxon>
        <taxon>Pseudomonadati</taxon>
        <taxon>Bacteroidota</taxon>
        <taxon>Flavobacteriia</taxon>
        <taxon>Flavobacteriales</taxon>
        <taxon>Weeksellaceae</taxon>
        <taxon>Chryseobacterium group</taxon>
        <taxon>Halpernia</taxon>
    </lineage>
</organism>
<protein>
    <submittedName>
        <fullName evidence="1">Uncharacterized protein</fullName>
    </submittedName>
</protein>
<dbReference type="EMBL" id="FNUS01000008">
    <property type="protein sequence ID" value="SEG61041.1"/>
    <property type="molecule type" value="Genomic_DNA"/>
</dbReference>
<evidence type="ECO:0000313" key="2">
    <source>
        <dbReference type="Proteomes" id="UP000236738"/>
    </source>
</evidence>
<reference evidence="2" key="1">
    <citation type="submission" date="2016-10" db="EMBL/GenBank/DDBJ databases">
        <authorList>
            <person name="Varghese N."/>
            <person name="Submissions S."/>
        </authorList>
    </citation>
    <scope>NUCLEOTIDE SEQUENCE [LARGE SCALE GENOMIC DNA]</scope>
    <source>
        <strain evidence="2">DSM 21580</strain>
    </source>
</reference>
<name>A0A1H6BJZ6_9FLAO</name>
<evidence type="ECO:0000313" key="1">
    <source>
        <dbReference type="EMBL" id="SEG61041.1"/>
    </source>
</evidence>